<evidence type="ECO:0008006" key="4">
    <source>
        <dbReference type="Google" id="ProtNLM"/>
    </source>
</evidence>
<accession>A0ABT7LC43</accession>
<comment type="caution">
    <text evidence="2">The sequence shown here is derived from an EMBL/GenBank/DDBJ whole genome shotgun (WGS) entry which is preliminary data.</text>
</comment>
<feature type="compositionally biased region" description="Low complexity" evidence="1">
    <location>
        <begin position="1"/>
        <end position="11"/>
    </location>
</feature>
<keyword evidence="3" id="KW-1185">Reference proteome</keyword>
<name>A0ABT7LC43_9BURK</name>
<dbReference type="RefSeq" id="WP_285980559.1">
    <property type="nucleotide sequence ID" value="NZ_JASVDS010000001.1"/>
</dbReference>
<feature type="region of interest" description="Disordered" evidence="1">
    <location>
        <begin position="1"/>
        <end position="24"/>
    </location>
</feature>
<dbReference type="Proteomes" id="UP001238603">
    <property type="component" value="Unassembled WGS sequence"/>
</dbReference>
<evidence type="ECO:0000313" key="2">
    <source>
        <dbReference type="EMBL" id="MDL5030422.1"/>
    </source>
</evidence>
<reference evidence="2 3" key="1">
    <citation type="submission" date="2023-06" db="EMBL/GenBank/DDBJ databases">
        <title>Pelomonas sp. APW6 16S ribosomal RNA gene genome sequencing and assembly.</title>
        <authorList>
            <person name="Woo H."/>
        </authorList>
    </citation>
    <scope>NUCLEOTIDE SEQUENCE [LARGE SCALE GENOMIC DNA]</scope>
    <source>
        <strain evidence="2 3">APW6</strain>
    </source>
</reference>
<protein>
    <recommendedName>
        <fullName evidence="4">DUF3108 domain-containing protein</fullName>
    </recommendedName>
</protein>
<feature type="compositionally biased region" description="Low complexity" evidence="1">
    <location>
        <begin position="86"/>
        <end position="99"/>
    </location>
</feature>
<feature type="compositionally biased region" description="Low complexity" evidence="1">
    <location>
        <begin position="62"/>
        <end position="75"/>
    </location>
</feature>
<organism evidence="2 3">
    <name type="scientific">Roseateles subflavus</name>
    <dbReference type="NCBI Taxonomy" id="3053353"/>
    <lineage>
        <taxon>Bacteria</taxon>
        <taxon>Pseudomonadati</taxon>
        <taxon>Pseudomonadota</taxon>
        <taxon>Betaproteobacteria</taxon>
        <taxon>Burkholderiales</taxon>
        <taxon>Sphaerotilaceae</taxon>
        <taxon>Roseateles</taxon>
    </lineage>
</organism>
<evidence type="ECO:0000256" key="1">
    <source>
        <dbReference type="SAM" id="MobiDB-lite"/>
    </source>
</evidence>
<proteinExistence type="predicted"/>
<dbReference type="EMBL" id="JASVDS010000001">
    <property type="protein sequence ID" value="MDL5030422.1"/>
    <property type="molecule type" value="Genomic_DNA"/>
</dbReference>
<feature type="region of interest" description="Disordered" evidence="1">
    <location>
        <begin position="61"/>
        <end position="135"/>
    </location>
</feature>
<evidence type="ECO:0000313" key="3">
    <source>
        <dbReference type="Proteomes" id="UP001238603"/>
    </source>
</evidence>
<gene>
    <name evidence="2" type="ORF">QRD43_00775</name>
</gene>
<sequence length="350" mass="37763">MSRAPSPITAAPTPPSGPVPRPDRGLLAAAGAALLAHAWLLLGWPEREPRPLHSAPLLLSVREAPAADRAPPVATRPRDARPRPAPIARPGEAAPEAVTPAPPLPAPAEAAPPARPDPDVAGDAEAPPAVGAPDLAAVPPLGEGVWRYRLRQAGEEGVAVLRWQSRPQGYELTLRRRLPSHPLPGWRSEGGRDALGLAPQRFAVLRGPREVQALNFRRDQGLISYSASTELQPLAPATQDRLSWWLQLPALLQAWQAQRGTPLAGQRFEIPVALIRGGLHRWQFSVLGQEAGLWHLQRGALGPFDARLDVWLDPARQFLPVRLHQQIGDEDGWEMELQDELSGPEPAAAA</sequence>